<keyword evidence="4" id="KW-0503">Monooxygenase</keyword>
<evidence type="ECO:0000256" key="5">
    <source>
        <dbReference type="SAM" id="MobiDB-lite"/>
    </source>
</evidence>
<keyword evidence="2" id="KW-0288">FMN</keyword>
<dbReference type="RefSeq" id="WP_344454613.1">
    <property type="nucleotide sequence ID" value="NZ_BAAATZ010000029.1"/>
</dbReference>
<dbReference type="InterPro" id="IPR036661">
    <property type="entry name" value="Luciferase-like_sf"/>
</dbReference>
<dbReference type="PANTHER" id="PTHR42847:SF4">
    <property type="entry name" value="ALKANESULFONATE MONOOXYGENASE-RELATED"/>
    <property type="match status" value="1"/>
</dbReference>
<feature type="domain" description="Luciferase-like" evidence="6">
    <location>
        <begin position="17"/>
        <end position="285"/>
    </location>
</feature>
<keyword evidence="8" id="KW-1185">Reference proteome</keyword>
<evidence type="ECO:0000256" key="3">
    <source>
        <dbReference type="ARBA" id="ARBA00023002"/>
    </source>
</evidence>
<keyword evidence="3" id="KW-0560">Oxidoreductase</keyword>
<gene>
    <name evidence="7" type="ORF">GCM10010439_56260</name>
</gene>
<dbReference type="InterPro" id="IPR050172">
    <property type="entry name" value="SsuD_RutA_monooxygenase"/>
</dbReference>
<evidence type="ECO:0000313" key="8">
    <source>
        <dbReference type="Proteomes" id="UP001501842"/>
    </source>
</evidence>
<evidence type="ECO:0000256" key="4">
    <source>
        <dbReference type="ARBA" id="ARBA00023033"/>
    </source>
</evidence>
<proteinExistence type="predicted"/>
<comment type="caution">
    <text evidence="7">The sequence shown here is derived from an EMBL/GenBank/DDBJ whole genome shotgun (WGS) entry which is preliminary data.</text>
</comment>
<evidence type="ECO:0000259" key="6">
    <source>
        <dbReference type="Pfam" id="PF00296"/>
    </source>
</evidence>
<protein>
    <submittedName>
        <fullName evidence="7">LLM class flavin-dependent oxidoreductase</fullName>
    </submittedName>
</protein>
<sequence length="318" mass="34191">MPGDRITLGAAAIPEPERDWLAAVERLPVESVWQGGHVLPPGATGEAVTRLALMSAWTERVRVGSAVLVLPLYQPVVVAKQLADLDSRSGGRLTVGVGAGGEFRHEFDAVGVPVGERGPRTDEAMEILRKLWSGGPATHRGRFFAFEDVELHPVRPPGAAGPAGRKGGPPLVVSGRKAPAMRRAARLGDGWMPYLMSPGAYARSVQTVQEEARTIGRDLAGFEWAMYLYCSIRRDGDRARDDVATFLGSAYGDKPAAMLDRIAPAGTPEEVAERFQAYIDAGVRHLIISPAAHDDTLEVVRLAAEEVLPRLSLPAEVR</sequence>
<organism evidence="7 8">
    <name type="scientific">Actinocorallia aurantiaca</name>
    <dbReference type="NCBI Taxonomy" id="46204"/>
    <lineage>
        <taxon>Bacteria</taxon>
        <taxon>Bacillati</taxon>
        <taxon>Actinomycetota</taxon>
        <taxon>Actinomycetes</taxon>
        <taxon>Streptosporangiales</taxon>
        <taxon>Thermomonosporaceae</taxon>
        <taxon>Actinocorallia</taxon>
    </lineage>
</organism>
<accession>A0ABN3UJV1</accession>
<dbReference type="Proteomes" id="UP001501842">
    <property type="component" value="Unassembled WGS sequence"/>
</dbReference>
<evidence type="ECO:0000256" key="2">
    <source>
        <dbReference type="ARBA" id="ARBA00022643"/>
    </source>
</evidence>
<feature type="region of interest" description="Disordered" evidence="5">
    <location>
        <begin position="155"/>
        <end position="174"/>
    </location>
</feature>
<dbReference type="Gene3D" id="3.20.20.30">
    <property type="entry name" value="Luciferase-like domain"/>
    <property type="match status" value="1"/>
</dbReference>
<evidence type="ECO:0000313" key="7">
    <source>
        <dbReference type="EMBL" id="GAA2734274.1"/>
    </source>
</evidence>
<dbReference type="Pfam" id="PF00296">
    <property type="entry name" value="Bac_luciferase"/>
    <property type="match status" value="1"/>
</dbReference>
<evidence type="ECO:0000256" key="1">
    <source>
        <dbReference type="ARBA" id="ARBA00022630"/>
    </source>
</evidence>
<dbReference type="InterPro" id="IPR011251">
    <property type="entry name" value="Luciferase-like_dom"/>
</dbReference>
<keyword evidence="1" id="KW-0285">Flavoprotein</keyword>
<dbReference type="SUPFAM" id="SSF51679">
    <property type="entry name" value="Bacterial luciferase-like"/>
    <property type="match status" value="1"/>
</dbReference>
<dbReference type="EMBL" id="BAAATZ010000029">
    <property type="protein sequence ID" value="GAA2734274.1"/>
    <property type="molecule type" value="Genomic_DNA"/>
</dbReference>
<name>A0ABN3UJV1_9ACTN</name>
<dbReference type="PANTHER" id="PTHR42847">
    <property type="entry name" value="ALKANESULFONATE MONOOXYGENASE"/>
    <property type="match status" value="1"/>
</dbReference>
<reference evidence="7 8" key="1">
    <citation type="journal article" date="2019" name="Int. J. Syst. Evol. Microbiol.">
        <title>The Global Catalogue of Microorganisms (GCM) 10K type strain sequencing project: providing services to taxonomists for standard genome sequencing and annotation.</title>
        <authorList>
            <consortium name="The Broad Institute Genomics Platform"/>
            <consortium name="The Broad Institute Genome Sequencing Center for Infectious Disease"/>
            <person name="Wu L."/>
            <person name="Ma J."/>
        </authorList>
    </citation>
    <scope>NUCLEOTIDE SEQUENCE [LARGE SCALE GENOMIC DNA]</scope>
    <source>
        <strain evidence="7 8">JCM 8201</strain>
    </source>
</reference>